<proteinExistence type="predicted"/>
<dbReference type="PROSITE" id="PS51257">
    <property type="entry name" value="PROKAR_LIPOPROTEIN"/>
    <property type="match status" value="1"/>
</dbReference>
<dbReference type="AlphaFoldDB" id="A0A255GJV8"/>
<protein>
    <recommendedName>
        <fullName evidence="4">DUF4878 domain-containing protein</fullName>
    </recommendedName>
</protein>
<dbReference type="RefSeq" id="WP_094357906.1">
    <property type="nucleotide sequence ID" value="NZ_NMVL01000002.1"/>
</dbReference>
<feature type="chain" id="PRO_5041060046" description="DUF4878 domain-containing protein" evidence="1">
    <location>
        <begin position="22"/>
        <end position="145"/>
    </location>
</feature>
<keyword evidence="1" id="KW-0732">Signal</keyword>
<name>A0A255GJV8_9ACTN</name>
<accession>A0A255GJV8</accession>
<gene>
    <name evidence="2" type="ORF">CGZ94_05205</name>
</gene>
<evidence type="ECO:0000256" key="1">
    <source>
        <dbReference type="SAM" id="SignalP"/>
    </source>
</evidence>
<organism evidence="2 3">
    <name type="scientific">Enemella evansiae</name>
    <dbReference type="NCBI Taxonomy" id="2016499"/>
    <lineage>
        <taxon>Bacteria</taxon>
        <taxon>Bacillati</taxon>
        <taxon>Actinomycetota</taxon>
        <taxon>Actinomycetes</taxon>
        <taxon>Propionibacteriales</taxon>
        <taxon>Propionibacteriaceae</taxon>
        <taxon>Enemella</taxon>
    </lineage>
</organism>
<evidence type="ECO:0008006" key="4">
    <source>
        <dbReference type="Google" id="ProtNLM"/>
    </source>
</evidence>
<dbReference type="Proteomes" id="UP000215896">
    <property type="component" value="Unassembled WGS sequence"/>
</dbReference>
<evidence type="ECO:0000313" key="3">
    <source>
        <dbReference type="Proteomes" id="UP000215896"/>
    </source>
</evidence>
<comment type="caution">
    <text evidence="2">The sequence shown here is derived from an EMBL/GenBank/DDBJ whole genome shotgun (WGS) entry which is preliminary data.</text>
</comment>
<evidence type="ECO:0000313" key="2">
    <source>
        <dbReference type="EMBL" id="OYO16115.1"/>
    </source>
</evidence>
<accession>A0A4R6M099</accession>
<dbReference type="Gene3D" id="3.10.450.50">
    <property type="match status" value="1"/>
</dbReference>
<keyword evidence="3" id="KW-1185">Reference proteome</keyword>
<sequence length="145" mass="14307">MRTAIALSAATLFTIGLTACGAGGGGGAASSTVTDQTTPEGAAQMFLQGMGNKDAKAICDVMAISGKPVSAMGAGDTCATQMKGSIDSMGSQLDSLKNAKVSGATVNGDTADLSTATVSPAQAKGALSVYKTAKKIDGKWYLSFG</sequence>
<dbReference type="EMBL" id="NMVO01000005">
    <property type="protein sequence ID" value="OYO16115.1"/>
    <property type="molecule type" value="Genomic_DNA"/>
</dbReference>
<feature type="signal peptide" evidence="1">
    <location>
        <begin position="1"/>
        <end position="21"/>
    </location>
</feature>
<reference evidence="2 3" key="1">
    <citation type="submission" date="2017-07" db="EMBL/GenBank/DDBJ databases">
        <title>Draft whole genome sequences of clinical Proprionibacteriaceae strains.</title>
        <authorList>
            <person name="Bernier A.-M."/>
            <person name="Bernard K."/>
            <person name="Domingo M.-C."/>
        </authorList>
    </citation>
    <scope>NUCLEOTIDE SEQUENCE [LARGE SCALE GENOMIC DNA]</scope>
    <source>
        <strain evidence="2 3">NML 030167</strain>
    </source>
</reference>